<evidence type="ECO:0000313" key="3">
    <source>
        <dbReference type="Proteomes" id="UP000735302"/>
    </source>
</evidence>
<name>A0AAV3ZMV5_9GAST</name>
<proteinExistence type="predicted"/>
<dbReference type="PANTHER" id="PTHR45713">
    <property type="entry name" value="FTP DOMAIN-CONTAINING PROTEIN"/>
    <property type="match status" value="1"/>
</dbReference>
<feature type="signal peptide" evidence="1">
    <location>
        <begin position="1"/>
        <end position="25"/>
    </location>
</feature>
<dbReference type="SUPFAM" id="SSF49785">
    <property type="entry name" value="Galactose-binding domain-like"/>
    <property type="match status" value="1"/>
</dbReference>
<accession>A0AAV3ZMV5</accession>
<protein>
    <submittedName>
        <fullName evidence="2">Fucolectin-related protein</fullName>
    </submittedName>
</protein>
<organism evidence="2 3">
    <name type="scientific">Plakobranchus ocellatus</name>
    <dbReference type="NCBI Taxonomy" id="259542"/>
    <lineage>
        <taxon>Eukaryota</taxon>
        <taxon>Metazoa</taxon>
        <taxon>Spiralia</taxon>
        <taxon>Lophotrochozoa</taxon>
        <taxon>Mollusca</taxon>
        <taxon>Gastropoda</taxon>
        <taxon>Heterobranchia</taxon>
        <taxon>Euthyneura</taxon>
        <taxon>Panpulmonata</taxon>
        <taxon>Sacoglossa</taxon>
        <taxon>Placobranchoidea</taxon>
        <taxon>Plakobranchidae</taxon>
        <taxon>Plakobranchus</taxon>
    </lineage>
</organism>
<sequence>MGACAIYVLGFVVLISACLSGICLAQQCNQEGWFGDKCQFQCHCAGNGECSQSGTCSDGCDPQWFGPACQYDVSEYNISGGSESDLSWLTDDDDTTCNTDDLESVTTVLDTPHTLTWVRVVVNSTALLDQCELSYQLKDSDASTPCNDSRSATVDNTTVDISCPTKDVVTHVTLSGSIVRGMCSLYISGGRNVALKQTAYQSQTYNEWYASNAVDGNPGIPDNLASLQSTCSHTHYGLGDSAYWRLVFSIDVDINRFIIYNRREPSRRDCCEKRLVNFTLEVFPSTGQNRQYTYTDPGGPAQQVYTVVPSPQIGFPIKTIFIHVRKNRQNDIVTLCEVYAFGEVVCPPGKFGRQCERDCNCFNQTDTCFVSTGGCPSGCAAGYTGEDCYTRKA</sequence>
<dbReference type="AlphaFoldDB" id="A0AAV3ZMV5"/>
<dbReference type="PANTHER" id="PTHR45713:SF15">
    <property type="entry name" value="F5_8 TYPE C DOMAIN-CONTAINING PROTEIN"/>
    <property type="match status" value="1"/>
</dbReference>
<dbReference type="InterPro" id="IPR008979">
    <property type="entry name" value="Galactose-bd-like_sf"/>
</dbReference>
<evidence type="ECO:0000256" key="1">
    <source>
        <dbReference type="SAM" id="SignalP"/>
    </source>
</evidence>
<feature type="chain" id="PRO_5043898662" evidence="1">
    <location>
        <begin position="26"/>
        <end position="393"/>
    </location>
</feature>
<reference evidence="2 3" key="1">
    <citation type="journal article" date="2021" name="Elife">
        <title>Chloroplast acquisition without the gene transfer in kleptoplastic sea slugs, Plakobranchus ocellatus.</title>
        <authorList>
            <person name="Maeda T."/>
            <person name="Takahashi S."/>
            <person name="Yoshida T."/>
            <person name="Shimamura S."/>
            <person name="Takaki Y."/>
            <person name="Nagai Y."/>
            <person name="Toyoda A."/>
            <person name="Suzuki Y."/>
            <person name="Arimoto A."/>
            <person name="Ishii H."/>
            <person name="Satoh N."/>
            <person name="Nishiyama T."/>
            <person name="Hasebe M."/>
            <person name="Maruyama T."/>
            <person name="Minagawa J."/>
            <person name="Obokata J."/>
            <person name="Shigenobu S."/>
        </authorList>
    </citation>
    <scope>NUCLEOTIDE SEQUENCE [LARGE SCALE GENOMIC DNA]</scope>
</reference>
<comment type="caution">
    <text evidence="2">The sequence shown here is derived from an EMBL/GenBank/DDBJ whole genome shotgun (WGS) entry which is preliminary data.</text>
</comment>
<dbReference type="Gene3D" id="2.60.120.260">
    <property type="entry name" value="Galactose-binding domain-like"/>
    <property type="match status" value="1"/>
</dbReference>
<gene>
    <name evidence="2" type="ORF">PoB_002314900</name>
</gene>
<evidence type="ECO:0000313" key="2">
    <source>
        <dbReference type="EMBL" id="GFN96643.1"/>
    </source>
</evidence>
<dbReference type="Pfam" id="PF22633">
    <property type="entry name" value="F5_F8_type_C_2"/>
    <property type="match status" value="1"/>
</dbReference>
<dbReference type="InterPro" id="IPR051941">
    <property type="entry name" value="BG_Antigen-Binding_Lectin"/>
</dbReference>
<dbReference type="EMBL" id="BLXT01002699">
    <property type="protein sequence ID" value="GFN96643.1"/>
    <property type="molecule type" value="Genomic_DNA"/>
</dbReference>
<keyword evidence="1" id="KW-0732">Signal</keyword>
<keyword evidence="3" id="KW-1185">Reference proteome</keyword>
<dbReference type="Proteomes" id="UP000735302">
    <property type="component" value="Unassembled WGS sequence"/>
</dbReference>